<dbReference type="SUPFAM" id="SSF53448">
    <property type="entry name" value="Nucleotide-diphospho-sugar transferases"/>
    <property type="match status" value="1"/>
</dbReference>
<comment type="caution">
    <text evidence="2">The sequence shown here is derived from an EMBL/GenBank/DDBJ whole genome shotgun (WGS) entry which is preliminary data.</text>
</comment>
<feature type="domain" description="Glycosyltransferase 2-like" evidence="1">
    <location>
        <begin position="7"/>
        <end position="114"/>
    </location>
</feature>
<organism evidence="2 3">
    <name type="scientific">Acidovorax temperans</name>
    <dbReference type="NCBI Taxonomy" id="80878"/>
    <lineage>
        <taxon>Bacteria</taxon>
        <taxon>Pseudomonadati</taxon>
        <taxon>Pseudomonadota</taxon>
        <taxon>Betaproteobacteria</taxon>
        <taxon>Burkholderiales</taxon>
        <taxon>Comamonadaceae</taxon>
        <taxon>Acidovorax</taxon>
    </lineage>
</organism>
<evidence type="ECO:0000313" key="2">
    <source>
        <dbReference type="EMBL" id="TQN08301.1"/>
    </source>
</evidence>
<dbReference type="InterPro" id="IPR001173">
    <property type="entry name" value="Glyco_trans_2-like"/>
</dbReference>
<sequence length="309" mass="34562">MNTTTHILLATYQGAEHLPEQLHSIEQQTFCHWHLWARDDGSTDATRNILQAFAHRHPDRTTLLEGQGGGAARNFWALLQAVQPRTDHDLFAFCDQDDVWLSDKLERAVHWHTHQSGPATANLYCARTQVTDAQLRPLYLSPQPRRPLTLCNALVENIASGNTMVLNVPLLQAMKRIAADNMVLHDWSAYLAATACGGRVHFAPHPCLLYRQHSTNVVGARKGLLQRAQRLGRLMKGDYRAWGDATEGTLRDLTPLLTIESKGIARSFAAARHSTCGVQRLNHALRAGLARQRRSAQWAFWLAVLLGLV</sequence>
<dbReference type="Gene3D" id="3.90.550.10">
    <property type="entry name" value="Spore Coat Polysaccharide Biosynthesis Protein SpsA, Chain A"/>
    <property type="match status" value="1"/>
</dbReference>
<dbReference type="AlphaFoldDB" id="A0A543LMB0"/>
<gene>
    <name evidence="2" type="ORF">BDD18_1464</name>
</gene>
<evidence type="ECO:0000259" key="1">
    <source>
        <dbReference type="Pfam" id="PF00535"/>
    </source>
</evidence>
<evidence type="ECO:0000313" key="3">
    <source>
        <dbReference type="Proteomes" id="UP000316993"/>
    </source>
</evidence>
<dbReference type="PANTHER" id="PTHR43685">
    <property type="entry name" value="GLYCOSYLTRANSFERASE"/>
    <property type="match status" value="1"/>
</dbReference>
<name>A0A543LMB0_9BURK</name>
<dbReference type="PANTHER" id="PTHR43685:SF2">
    <property type="entry name" value="GLYCOSYLTRANSFERASE 2-LIKE DOMAIN-CONTAINING PROTEIN"/>
    <property type="match status" value="1"/>
</dbReference>
<dbReference type="Pfam" id="PF00535">
    <property type="entry name" value="Glycos_transf_2"/>
    <property type="match status" value="1"/>
</dbReference>
<keyword evidence="2" id="KW-0808">Transferase</keyword>
<protein>
    <submittedName>
        <fullName evidence="2">Glycosyltransferase involved in cell wall biosynthesis</fullName>
    </submittedName>
</protein>
<accession>A0A543LMB0</accession>
<dbReference type="GO" id="GO:0016740">
    <property type="term" value="F:transferase activity"/>
    <property type="evidence" value="ECO:0007669"/>
    <property type="project" value="UniProtKB-KW"/>
</dbReference>
<dbReference type="RefSeq" id="WP_170207380.1">
    <property type="nucleotide sequence ID" value="NZ_VFPV01000001.1"/>
</dbReference>
<dbReference type="InterPro" id="IPR050834">
    <property type="entry name" value="Glycosyltransf_2"/>
</dbReference>
<dbReference type="EMBL" id="VFPV01000001">
    <property type="protein sequence ID" value="TQN08301.1"/>
    <property type="molecule type" value="Genomic_DNA"/>
</dbReference>
<dbReference type="CDD" id="cd04196">
    <property type="entry name" value="GT_2_like_d"/>
    <property type="match status" value="1"/>
</dbReference>
<proteinExistence type="predicted"/>
<dbReference type="InterPro" id="IPR029044">
    <property type="entry name" value="Nucleotide-diphossugar_trans"/>
</dbReference>
<reference evidence="2 3" key="1">
    <citation type="submission" date="2019-06" db="EMBL/GenBank/DDBJ databases">
        <title>Genomic Encyclopedia of Archaeal and Bacterial Type Strains, Phase II (KMG-II): from individual species to whole genera.</title>
        <authorList>
            <person name="Goeker M."/>
        </authorList>
    </citation>
    <scope>NUCLEOTIDE SEQUENCE [LARGE SCALE GENOMIC DNA]</scope>
    <source>
        <strain evidence="2 3">DSM 7270</strain>
    </source>
</reference>
<dbReference type="Proteomes" id="UP000316993">
    <property type="component" value="Unassembled WGS sequence"/>
</dbReference>